<dbReference type="Proteomes" id="UP000470404">
    <property type="component" value="Unassembled WGS sequence"/>
</dbReference>
<gene>
    <name evidence="3" type="ORF">G3I59_37490</name>
</gene>
<dbReference type="InterPro" id="IPR001075">
    <property type="entry name" value="NIF_FeS_clus_asmbl_NifU_C"/>
</dbReference>
<dbReference type="SUPFAM" id="SSF117916">
    <property type="entry name" value="Fe-S cluster assembly (FSCA) domain-like"/>
    <property type="match status" value="1"/>
</dbReference>
<accession>A0ABX0C6T5</accession>
<feature type="domain" description="NIF system FeS cluster assembly NifU C-terminal" evidence="2">
    <location>
        <begin position="5"/>
        <end position="73"/>
    </location>
</feature>
<dbReference type="Pfam" id="PF01106">
    <property type="entry name" value="NifU"/>
    <property type="match status" value="1"/>
</dbReference>
<keyword evidence="4" id="KW-1185">Reference proteome</keyword>
<evidence type="ECO:0000256" key="1">
    <source>
        <dbReference type="ARBA" id="ARBA00049958"/>
    </source>
</evidence>
<comment type="caution">
    <text evidence="3">The sequence shown here is derived from an EMBL/GenBank/DDBJ whole genome shotgun (WGS) entry which is preliminary data.</text>
</comment>
<dbReference type="InterPro" id="IPR034904">
    <property type="entry name" value="FSCA_dom_sf"/>
</dbReference>
<protein>
    <recommendedName>
        <fullName evidence="2">NIF system FeS cluster assembly NifU C-terminal domain-containing protein</fullName>
    </recommendedName>
</protein>
<organism evidence="3 4">
    <name type="scientific">Amycolatopsis rubida</name>
    <dbReference type="NCBI Taxonomy" id="112413"/>
    <lineage>
        <taxon>Bacteria</taxon>
        <taxon>Bacillati</taxon>
        <taxon>Actinomycetota</taxon>
        <taxon>Actinomycetes</taxon>
        <taxon>Pseudonocardiales</taxon>
        <taxon>Pseudonocardiaceae</taxon>
        <taxon>Amycolatopsis</taxon>
    </lineage>
</organism>
<dbReference type="RefSeq" id="WP_157905019.1">
    <property type="nucleotide sequence ID" value="NZ_JAAGNC010000189.1"/>
</dbReference>
<dbReference type="Gene3D" id="3.30.300.130">
    <property type="entry name" value="Fe-S cluster assembly (FSCA)"/>
    <property type="match status" value="1"/>
</dbReference>
<proteinExistence type="predicted"/>
<reference evidence="3 4" key="1">
    <citation type="submission" date="2020-01" db="EMBL/GenBank/DDBJ databases">
        <title>Insect and environment-associated Actinomycetes.</title>
        <authorList>
            <person name="Currrie C."/>
            <person name="Chevrette M."/>
            <person name="Carlson C."/>
            <person name="Stubbendieck R."/>
            <person name="Wendt-Pienkowski E."/>
        </authorList>
    </citation>
    <scope>NUCLEOTIDE SEQUENCE [LARGE SCALE GENOMIC DNA]</scope>
    <source>
        <strain evidence="3 4">SID8386</strain>
    </source>
</reference>
<sequence>MIETVEEAVANLRSMLQLDGADLSVVEADETSAVFAIELEGANCADCVLPASMIQSILEQQLSETLPRISKVVVRDPRETDASTAT</sequence>
<dbReference type="EMBL" id="JAAGNC010000189">
    <property type="protein sequence ID" value="NEC61142.1"/>
    <property type="molecule type" value="Genomic_DNA"/>
</dbReference>
<name>A0ABX0C6T5_9PSEU</name>
<comment type="function">
    <text evidence="1">May be involved in the formation or repair of [Fe-S] clusters present in iron-sulfur proteins.</text>
</comment>
<evidence type="ECO:0000259" key="2">
    <source>
        <dbReference type="Pfam" id="PF01106"/>
    </source>
</evidence>
<evidence type="ECO:0000313" key="4">
    <source>
        <dbReference type="Proteomes" id="UP000470404"/>
    </source>
</evidence>
<evidence type="ECO:0000313" key="3">
    <source>
        <dbReference type="EMBL" id="NEC61142.1"/>
    </source>
</evidence>